<dbReference type="PANTHER" id="PTHR48083">
    <property type="entry name" value="MEDIUM-CHAIN SPECIFIC ACYL-COA DEHYDROGENASE, MITOCHONDRIAL-RELATED"/>
    <property type="match status" value="1"/>
</dbReference>
<organism evidence="9 10">
    <name type="scientific">Candidatus Marsarchaeota G2 archaeon ECH_B_SAG-F08</name>
    <dbReference type="NCBI Taxonomy" id="1978165"/>
    <lineage>
        <taxon>Archaea</taxon>
        <taxon>Candidatus Marsarchaeota</taxon>
        <taxon>Candidatus Marsarchaeota group 2</taxon>
    </lineage>
</organism>
<keyword evidence="4 6" id="KW-0274">FAD</keyword>
<evidence type="ECO:0000256" key="4">
    <source>
        <dbReference type="ARBA" id="ARBA00022827"/>
    </source>
</evidence>
<name>A0A2R6BGH6_9ARCH</name>
<dbReference type="InterPro" id="IPR050741">
    <property type="entry name" value="Acyl-CoA_dehydrogenase"/>
</dbReference>
<dbReference type="InterPro" id="IPR046373">
    <property type="entry name" value="Acyl-CoA_Oxase/DH_mid-dom_sf"/>
</dbReference>
<dbReference type="PANTHER" id="PTHR48083:SF1">
    <property type="entry name" value="DEHYDROGENASE, PUTATIVE (AFU_ORTHOLOGUE AFUA_7G06510)-RELATED"/>
    <property type="match status" value="1"/>
</dbReference>
<dbReference type="Proteomes" id="UP000240381">
    <property type="component" value="Unassembled WGS sequence"/>
</dbReference>
<evidence type="ECO:0000259" key="7">
    <source>
        <dbReference type="Pfam" id="PF00441"/>
    </source>
</evidence>
<evidence type="ECO:0000256" key="3">
    <source>
        <dbReference type="ARBA" id="ARBA00022630"/>
    </source>
</evidence>
<dbReference type="AlphaFoldDB" id="A0A2R6BGH6"/>
<comment type="similarity">
    <text evidence="2 6">Belongs to the acyl-CoA dehydrogenase family.</text>
</comment>
<proteinExistence type="inferred from homology"/>
<dbReference type="EMBL" id="NEXM01000049">
    <property type="protein sequence ID" value="PSN97760.1"/>
    <property type="molecule type" value="Genomic_DNA"/>
</dbReference>
<dbReference type="GO" id="GO:0003995">
    <property type="term" value="F:acyl-CoA dehydrogenase activity"/>
    <property type="evidence" value="ECO:0007669"/>
    <property type="project" value="TreeGrafter"/>
</dbReference>
<gene>
    <name evidence="9" type="ORF">B9Q11_03500</name>
</gene>
<dbReference type="GO" id="GO:0050660">
    <property type="term" value="F:flavin adenine dinucleotide binding"/>
    <property type="evidence" value="ECO:0007669"/>
    <property type="project" value="InterPro"/>
</dbReference>
<sequence length="382" mass="42008">MAEVLQTILNAFKEATSSFDEAYWINKDRSASFPSEYLSKLRELELTAMLLPQSLGGAGLSLYDYLKLVRLSSSMHGVEAGDLLMAYNVFGSLVISNLKSEKLAEKFSKLLIEGVANPCVAITEPQAGVDTFSISTQAEYKNGEYTIRGKKIWITMAANSRLMTVLCRTSKNQKRSFGLTAFVLDPSEHKEVKFSRINDIALRSLGSYEVFFDDVKVGEEAILGERDKGWEAITRVLNAERLSTAAIACGVSDLLLKKATWYASNRVVFGRPIGSNQAIQFPLALCKACVEAAWRLVIEGAKKFEKGENAAFEANASALLASKTAYEVSDIAMQVFGGMSFAVETGIELHWRNARLLRVGPVPEQMALSFIAHNVLGLPRSF</sequence>
<reference evidence="9 10" key="1">
    <citation type="submission" date="2017-04" db="EMBL/GenBank/DDBJ databases">
        <title>Novel microbial lineages endemic to geothermal iron-oxide mats fill important gaps in the evolutionary history of Archaea.</title>
        <authorList>
            <person name="Jay Z.J."/>
            <person name="Beam J.P."/>
            <person name="Dlakic M."/>
            <person name="Rusch D.B."/>
            <person name="Kozubal M.A."/>
            <person name="Inskeep W.P."/>
        </authorList>
    </citation>
    <scope>NUCLEOTIDE SEQUENCE [LARGE SCALE GENOMIC DNA]</scope>
    <source>
        <strain evidence="9">ECH_B_SAG-F08</strain>
    </source>
</reference>
<accession>A0A2R6BGH6</accession>
<evidence type="ECO:0000256" key="5">
    <source>
        <dbReference type="ARBA" id="ARBA00023002"/>
    </source>
</evidence>
<dbReference type="SUPFAM" id="SSF47203">
    <property type="entry name" value="Acyl-CoA dehydrogenase C-terminal domain-like"/>
    <property type="match status" value="1"/>
</dbReference>
<evidence type="ECO:0000256" key="1">
    <source>
        <dbReference type="ARBA" id="ARBA00001974"/>
    </source>
</evidence>
<evidence type="ECO:0000256" key="2">
    <source>
        <dbReference type="ARBA" id="ARBA00009347"/>
    </source>
</evidence>
<keyword evidence="3 6" id="KW-0285">Flavoprotein</keyword>
<evidence type="ECO:0008006" key="11">
    <source>
        <dbReference type="Google" id="ProtNLM"/>
    </source>
</evidence>
<protein>
    <recommendedName>
        <fullName evidence="11">Acyl-CoA dehydrogenase</fullName>
    </recommendedName>
</protein>
<comment type="caution">
    <text evidence="9">The sequence shown here is derived from an EMBL/GenBank/DDBJ whole genome shotgun (WGS) entry which is preliminary data.</text>
</comment>
<dbReference type="GO" id="GO:0033539">
    <property type="term" value="P:fatty acid beta-oxidation using acyl-CoA dehydrogenase"/>
    <property type="evidence" value="ECO:0007669"/>
    <property type="project" value="TreeGrafter"/>
</dbReference>
<dbReference type="Gene3D" id="1.20.140.10">
    <property type="entry name" value="Butyryl-CoA Dehydrogenase, subunit A, domain 3"/>
    <property type="match status" value="1"/>
</dbReference>
<evidence type="ECO:0000259" key="8">
    <source>
        <dbReference type="Pfam" id="PF02770"/>
    </source>
</evidence>
<dbReference type="InterPro" id="IPR009075">
    <property type="entry name" value="AcylCo_DH/oxidase_C"/>
</dbReference>
<evidence type="ECO:0000256" key="6">
    <source>
        <dbReference type="RuleBase" id="RU362125"/>
    </source>
</evidence>
<comment type="cofactor">
    <cofactor evidence="1 6">
        <name>FAD</name>
        <dbReference type="ChEBI" id="CHEBI:57692"/>
    </cofactor>
</comment>
<dbReference type="InterPro" id="IPR037069">
    <property type="entry name" value="AcylCoA_DH/ox_N_sf"/>
</dbReference>
<dbReference type="Gene3D" id="2.40.110.10">
    <property type="entry name" value="Butyryl-CoA Dehydrogenase, subunit A, domain 2"/>
    <property type="match status" value="1"/>
</dbReference>
<dbReference type="SUPFAM" id="SSF56645">
    <property type="entry name" value="Acyl-CoA dehydrogenase NM domain-like"/>
    <property type="match status" value="1"/>
</dbReference>
<dbReference type="InterPro" id="IPR006091">
    <property type="entry name" value="Acyl-CoA_Oxase/DH_mid-dom"/>
</dbReference>
<feature type="domain" description="Acyl-CoA dehydrogenase/oxidase C-terminal" evidence="7">
    <location>
        <begin position="227"/>
        <end position="375"/>
    </location>
</feature>
<feature type="domain" description="Acyl-CoA oxidase/dehydrogenase middle" evidence="8">
    <location>
        <begin position="119"/>
        <end position="215"/>
    </location>
</feature>
<dbReference type="Pfam" id="PF02770">
    <property type="entry name" value="Acyl-CoA_dh_M"/>
    <property type="match status" value="1"/>
</dbReference>
<dbReference type="GO" id="GO:0005737">
    <property type="term" value="C:cytoplasm"/>
    <property type="evidence" value="ECO:0007669"/>
    <property type="project" value="TreeGrafter"/>
</dbReference>
<dbReference type="Gene3D" id="1.10.540.10">
    <property type="entry name" value="Acyl-CoA dehydrogenase/oxidase, N-terminal domain"/>
    <property type="match status" value="1"/>
</dbReference>
<dbReference type="InterPro" id="IPR036250">
    <property type="entry name" value="AcylCo_DH-like_C"/>
</dbReference>
<dbReference type="CDD" id="cd00567">
    <property type="entry name" value="ACAD"/>
    <property type="match status" value="1"/>
</dbReference>
<dbReference type="Pfam" id="PF00441">
    <property type="entry name" value="Acyl-CoA_dh_1"/>
    <property type="match status" value="1"/>
</dbReference>
<evidence type="ECO:0000313" key="9">
    <source>
        <dbReference type="EMBL" id="PSN97760.1"/>
    </source>
</evidence>
<keyword evidence="5 6" id="KW-0560">Oxidoreductase</keyword>
<evidence type="ECO:0000313" key="10">
    <source>
        <dbReference type="Proteomes" id="UP000240381"/>
    </source>
</evidence>
<dbReference type="InterPro" id="IPR009100">
    <property type="entry name" value="AcylCoA_DH/oxidase_NM_dom_sf"/>
</dbReference>